<reference evidence="1" key="1">
    <citation type="journal article" date="2014" name="Nat. Commun.">
        <title>The tobacco genome sequence and its comparison with those of tomato and potato.</title>
        <authorList>
            <person name="Sierro N."/>
            <person name="Battey J.N."/>
            <person name="Ouadi S."/>
            <person name="Bakaher N."/>
            <person name="Bovet L."/>
            <person name="Willig A."/>
            <person name="Goepfert S."/>
            <person name="Peitsch M.C."/>
            <person name="Ivanov N.V."/>
        </authorList>
    </citation>
    <scope>NUCLEOTIDE SEQUENCE [LARGE SCALE GENOMIC DNA]</scope>
</reference>
<accession>A0AC58S5X8</accession>
<evidence type="ECO:0000313" key="2">
    <source>
        <dbReference type="RefSeq" id="XP_075080386.1"/>
    </source>
</evidence>
<evidence type="ECO:0000313" key="1">
    <source>
        <dbReference type="Proteomes" id="UP000790787"/>
    </source>
</evidence>
<name>A0AC58S5X8_TOBAC</name>
<reference evidence="2" key="2">
    <citation type="submission" date="2025-08" db="UniProtKB">
        <authorList>
            <consortium name="RefSeq"/>
        </authorList>
    </citation>
    <scope>IDENTIFICATION</scope>
    <source>
        <tissue evidence="2">Leaf</tissue>
    </source>
</reference>
<keyword evidence="1" id="KW-1185">Reference proteome</keyword>
<organism evidence="1 2">
    <name type="scientific">Nicotiana tabacum</name>
    <name type="common">Common tobacco</name>
    <dbReference type="NCBI Taxonomy" id="4097"/>
    <lineage>
        <taxon>Eukaryota</taxon>
        <taxon>Viridiplantae</taxon>
        <taxon>Streptophyta</taxon>
        <taxon>Embryophyta</taxon>
        <taxon>Tracheophyta</taxon>
        <taxon>Spermatophyta</taxon>
        <taxon>Magnoliopsida</taxon>
        <taxon>eudicotyledons</taxon>
        <taxon>Gunneridae</taxon>
        <taxon>Pentapetalae</taxon>
        <taxon>asterids</taxon>
        <taxon>lamiids</taxon>
        <taxon>Solanales</taxon>
        <taxon>Solanaceae</taxon>
        <taxon>Nicotianoideae</taxon>
        <taxon>Nicotianeae</taxon>
        <taxon>Nicotiana</taxon>
    </lineage>
</organism>
<dbReference type="RefSeq" id="XP_075080386.1">
    <property type="nucleotide sequence ID" value="XM_075224285.1"/>
</dbReference>
<protein>
    <submittedName>
        <fullName evidence="2">Uncharacterized protein LOC142165898</fullName>
    </submittedName>
</protein>
<gene>
    <name evidence="2" type="primary">LOC142165898</name>
</gene>
<dbReference type="Proteomes" id="UP000790787">
    <property type="component" value="Chromosome 11"/>
</dbReference>
<proteinExistence type="predicted"/>
<sequence length="354" mass="41065">MVVVLEFFRTGEMLKVLNHTVITVIPKSSHATNVGAYRTIAGCNTVYKVISKMMCNRLRLVLPKLISESQSAFVAVRTIVQNILICQDLVRLYNRKNTTQSCLIKTDLKKAYDYVEWTFMEEMLHAMNFPQRFIKWIMACITTTRYSIALNGGLYGITRFVLSNWIQKGKLPFKYLGVPISAKKLSSIDYEELVDKMTARIKAWTMKLKKSILCLESSVNKFSAITGTYLLVINLHTSKRCAKKNHCSIQKNFLWDGREQTNKVPLISWDMVCRPKEKRGLGINDCVIWNEAAIAKYVWNIAQKADNLWVKWADHIYIKGSRWKQYQPPKDCSWNWKIICSVKEKFKDGYRVDD</sequence>